<sequence length="649" mass="72488">MDARLMYAALSRRGDWPTRRPISRPTAPFVLSYVLASGLTKADELVAIAWRAMEGWAEAFQNDDSNDQGKISCNVFHQMLDSLGYNIKRVPAPLNLTPAVLSAGTRTLLPSTSMDCTITGTNLPLTAFNADEWKEVLDARKQHHELKSKTEELSRAGIASVAIESQEVRPDAVKTPAQRMVNASAAERLRRGPIPRLPIDDYKVIYRPNAGVSMAAFTERELRAALLDSSGLTESNTQGDLTRTNLLKNVFTMSTACQERVIKYAQIRQITLRGKKIEIQAYIAPPDRAIQGIIYRAHNGESPQEILRELRRSNPLVPIVQARDMGRTSKSVLIHFMSDRLPESVKFFGSVFAVYPFRPKVEACTNCRRIGHRRDVCPEPTRSHCPDCGQQHPVDHQCSPTCIVCGGDHRTGDRLCRRKYQRGSAQRTRTPRPPQRHMTPELQLDQASFPPLTPEAGNDQTRSKSPRRDVPTGWPPARQALQQVSWADSVSHRSSTRSDPRDLYYQGTIERLTKENQDLKQQMSLILERLNALTHSKSAPPVMRDDPAEIHDPVTANSSDRSETDQPPAEDCPPRKKRVLADSSDVSDTSVQALSEHINKVEQRVDLGFTQIAERFARMEQVISDLTSKLLPPAPTSSSSPPHHGPSPL</sequence>
<protein>
    <submittedName>
        <fullName evidence="1">Uncharacterized protein</fullName>
    </submittedName>
</protein>
<dbReference type="EMBL" id="CM023488">
    <property type="protein sequence ID" value="KAH6923784.1"/>
    <property type="molecule type" value="Genomic_DNA"/>
</dbReference>
<evidence type="ECO:0000313" key="2">
    <source>
        <dbReference type="Proteomes" id="UP000821845"/>
    </source>
</evidence>
<evidence type="ECO:0000313" key="1">
    <source>
        <dbReference type="EMBL" id="KAH6923784.1"/>
    </source>
</evidence>
<keyword evidence="2" id="KW-1185">Reference proteome</keyword>
<gene>
    <name evidence="1" type="ORF">HPB50_006805</name>
</gene>
<organism evidence="1 2">
    <name type="scientific">Hyalomma asiaticum</name>
    <name type="common">Tick</name>
    <dbReference type="NCBI Taxonomy" id="266040"/>
    <lineage>
        <taxon>Eukaryota</taxon>
        <taxon>Metazoa</taxon>
        <taxon>Ecdysozoa</taxon>
        <taxon>Arthropoda</taxon>
        <taxon>Chelicerata</taxon>
        <taxon>Arachnida</taxon>
        <taxon>Acari</taxon>
        <taxon>Parasitiformes</taxon>
        <taxon>Ixodida</taxon>
        <taxon>Ixodoidea</taxon>
        <taxon>Ixodidae</taxon>
        <taxon>Hyalomminae</taxon>
        <taxon>Hyalomma</taxon>
    </lineage>
</organism>
<dbReference type="Proteomes" id="UP000821845">
    <property type="component" value="Chromosome 8"/>
</dbReference>
<comment type="caution">
    <text evidence="1">The sequence shown here is derived from an EMBL/GenBank/DDBJ whole genome shotgun (WGS) entry which is preliminary data.</text>
</comment>
<proteinExistence type="predicted"/>
<reference evidence="1" key="1">
    <citation type="submission" date="2020-05" db="EMBL/GenBank/DDBJ databases">
        <title>Large-scale comparative analyses of tick genomes elucidate their genetic diversity and vector capacities.</title>
        <authorList>
            <person name="Jia N."/>
            <person name="Wang J."/>
            <person name="Shi W."/>
            <person name="Du L."/>
            <person name="Sun Y."/>
            <person name="Zhan W."/>
            <person name="Jiang J."/>
            <person name="Wang Q."/>
            <person name="Zhang B."/>
            <person name="Ji P."/>
            <person name="Sakyi L.B."/>
            <person name="Cui X."/>
            <person name="Yuan T."/>
            <person name="Jiang B."/>
            <person name="Yang W."/>
            <person name="Lam T.T.-Y."/>
            <person name="Chang Q."/>
            <person name="Ding S."/>
            <person name="Wang X."/>
            <person name="Zhu J."/>
            <person name="Ruan X."/>
            <person name="Zhao L."/>
            <person name="Wei J."/>
            <person name="Que T."/>
            <person name="Du C."/>
            <person name="Cheng J."/>
            <person name="Dai P."/>
            <person name="Han X."/>
            <person name="Huang E."/>
            <person name="Gao Y."/>
            <person name="Liu J."/>
            <person name="Shao H."/>
            <person name="Ye R."/>
            <person name="Li L."/>
            <person name="Wei W."/>
            <person name="Wang X."/>
            <person name="Wang C."/>
            <person name="Yang T."/>
            <person name="Huo Q."/>
            <person name="Li W."/>
            <person name="Guo W."/>
            <person name="Chen H."/>
            <person name="Zhou L."/>
            <person name="Ni X."/>
            <person name="Tian J."/>
            <person name="Zhou Y."/>
            <person name="Sheng Y."/>
            <person name="Liu T."/>
            <person name="Pan Y."/>
            <person name="Xia L."/>
            <person name="Li J."/>
            <person name="Zhao F."/>
            <person name="Cao W."/>
        </authorList>
    </citation>
    <scope>NUCLEOTIDE SEQUENCE</scope>
    <source>
        <strain evidence="1">Hyas-2018</strain>
    </source>
</reference>
<accession>A0ACB7RTE5</accession>
<name>A0ACB7RTE5_HYAAI</name>